<evidence type="ECO:0000313" key="1">
    <source>
        <dbReference type="EMBL" id="BAJ87050.1"/>
    </source>
</evidence>
<organism evidence="1">
    <name type="scientific">Hordeum vulgare subsp. vulgare</name>
    <name type="common">Domesticated barley</name>
    <dbReference type="NCBI Taxonomy" id="112509"/>
    <lineage>
        <taxon>Eukaryota</taxon>
        <taxon>Viridiplantae</taxon>
        <taxon>Streptophyta</taxon>
        <taxon>Embryophyta</taxon>
        <taxon>Tracheophyta</taxon>
        <taxon>Spermatophyta</taxon>
        <taxon>Magnoliopsida</taxon>
        <taxon>Liliopsida</taxon>
        <taxon>Poales</taxon>
        <taxon>Poaceae</taxon>
        <taxon>BOP clade</taxon>
        <taxon>Pooideae</taxon>
        <taxon>Triticodae</taxon>
        <taxon>Triticeae</taxon>
        <taxon>Hordeinae</taxon>
        <taxon>Hordeum</taxon>
    </lineage>
</organism>
<reference evidence="1" key="1">
    <citation type="journal article" date="2011" name="Plant Physiol.">
        <title>Comprehensive sequence analysis of 24,783 barley full-length cDNAs derived from 12 clone libraries.</title>
        <authorList>
            <person name="Matsumoto T."/>
            <person name="Tanaka T."/>
            <person name="Sakai H."/>
            <person name="Amano N."/>
            <person name="Kanamori H."/>
            <person name="Kurita K."/>
            <person name="Kikuta A."/>
            <person name="Kamiya K."/>
            <person name="Yamamoto M."/>
            <person name="Ikawa H."/>
            <person name="Fujii N."/>
            <person name="Hori K."/>
            <person name="Itoh T."/>
            <person name="Sato K."/>
        </authorList>
    </citation>
    <scope>NUCLEOTIDE SEQUENCE</scope>
</reference>
<name>F2CW29_HORVV</name>
<dbReference type="AlphaFoldDB" id="F2CW29"/>
<accession>F2CW29</accession>
<proteinExistence type="evidence at transcript level"/>
<sequence length="50" mass="5890">MRRTPTNVARSLNLVACGSPVQRLKMHLCMRRCFLRFWYSGRFPFSSTLP</sequence>
<protein>
    <submittedName>
        <fullName evidence="1">Predicted protein</fullName>
    </submittedName>
</protein>
<dbReference type="EMBL" id="AK355832">
    <property type="protein sequence ID" value="BAJ87050.1"/>
    <property type="molecule type" value="mRNA"/>
</dbReference>